<dbReference type="Pfam" id="PF00850">
    <property type="entry name" value="Hist_deacetyl"/>
    <property type="match status" value="1"/>
</dbReference>
<evidence type="ECO:0000256" key="1">
    <source>
        <dbReference type="SAM" id="MobiDB-lite"/>
    </source>
</evidence>
<feature type="domain" description="Histone deacetylase" evidence="2">
    <location>
        <begin position="2"/>
        <end position="109"/>
    </location>
</feature>
<keyword evidence="4" id="KW-1185">Reference proteome</keyword>
<proteinExistence type="predicted"/>
<evidence type="ECO:0000313" key="4">
    <source>
        <dbReference type="Proteomes" id="UP000006591"/>
    </source>
</evidence>
<dbReference type="PANTHER" id="PTHR10625">
    <property type="entry name" value="HISTONE DEACETYLASE HDAC1-RELATED"/>
    <property type="match status" value="1"/>
</dbReference>
<dbReference type="Gene3D" id="3.40.800.20">
    <property type="entry name" value="Histone deacetylase domain"/>
    <property type="match status" value="1"/>
</dbReference>
<dbReference type="Gramene" id="ONIVA01G09940.1">
    <property type="protein sequence ID" value="ONIVA01G09940.1"/>
    <property type="gene ID" value="ONIVA01G09940"/>
</dbReference>
<accession>A0A0E0FIP1</accession>
<dbReference type="PRINTS" id="PR01271">
    <property type="entry name" value="HISDACETLASE"/>
</dbReference>
<feature type="region of interest" description="Disordered" evidence="1">
    <location>
        <begin position="190"/>
        <end position="222"/>
    </location>
</feature>
<dbReference type="GO" id="GO:0004407">
    <property type="term" value="F:histone deacetylase activity"/>
    <property type="evidence" value="ECO:0007669"/>
    <property type="project" value="InterPro"/>
</dbReference>
<dbReference type="OMA" id="MPPCVVA"/>
<dbReference type="SUPFAM" id="SSF53756">
    <property type="entry name" value="UDP-Glycosyltransferase/glycogen phosphorylase"/>
    <property type="match status" value="1"/>
</dbReference>
<dbReference type="STRING" id="4536.A0A0E0FIP1"/>
<dbReference type="eggNOG" id="KOG1342">
    <property type="taxonomic scope" value="Eukaryota"/>
</dbReference>
<dbReference type="InterPro" id="IPR023801">
    <property type="entry name" value="His_deacetylse_dom"/>
</dbReference>
<evidence type="ECO:0000259" key="2">
    <source>
        <dbReference type="Pfam" id="PF00850"/>
    </source>
</evidence>
<dbReference type="PANTHER" id="PTHR10625:SF6">
    <property type="entry name" value="HISTONE DEACETYLASE"/>
    <property type="match status" value="1"/>
</dbReference>
<protein>
    <recommendedName>
        <fullName evidence="2">Histone deacetylase domain-containing protein</fullName>
    </recommendedName>
</protein>
<feature type="compositionally biased region" description="Low complexity" evidence="1">
    <location>
        <begin position="190"/>
        <end position="201"/>
    </location>
</feature>
<feature type="compositionally biased region" description="Basic and acidic residues" evidence="1">
    <location>
        <begin position="205"/>
        <end position="215"/>
    </location>
</feature>
<dbReference type="AlphaFoldDB" id="A0A0E0FIP1"/>
<dbReference type="InterPro" id="IPR023696">
    <property type="entry name" value="Ureohydrolase_dom_sf"/>
</dbReference>
<dbReference type="HOGENOM" id="CLU_904270_0_0_1"/>
<dbReference type="SUPFAM" id="SSF52768">
    <property type="entry name" value="Arginase/deacetylase"/>
    <property type="match status" value="1"/>
</dbReference>
<reference evidence="3" key="2">
    <citation type="submission" date="2018-04" db="EMBL/GenBank/DDBJ databases">
        <title>OnivRS2 (Oryza nivara Reference Sequence Version 2).</title>
        <authorList>
            <person name="Zhang J."/>
            <person name="Kudrna D."/>
            <person name="Lee S."/>
            <person name="Talag J."/>
            <person name="Rajasekar S."/>
            <person name="Welchert J."/>
            <person name="Hsing Y.-I."/>
            <person name="Wing R.A."/>
        </authorList>
    </citation>
    <scope>NUCLEOTIDE SEQUENCE [LARGE SCALE GENOMIC DNA]</scope>
</reference>
<reference evidence="3" key="1">
    <citation type="submission" date="2015-04" db="UniProtKB">
        <authorList>
            <consortium name="EnsemblPlants"/>
        </authorList>
    </citation>
    <scope>IDENTIFICATION</scope>
    <source>
        <strain evidence="3">SL10</strain>
    </source>
</reference>
<dbReference type="GO" id="GO:0040029">
    <property type="term" value="P:epigenetic regulation of gene expression"/>
    <property type="evidence" value="ECO:0007669"/>
    <property type="project" value="TreeGrafter"/>
</dbReference>
<dbReference type="Proteomes" id="UP000006591">
    <property type="component" value="Chromosome 1"/>
</dbReference>
<dbReference type="InterPro" id="IPR003084">
    <property type="entry name" value="HDAC_I/II"/>
</dbReference>
<sequence>MVPARVAIAHSLVSVYGMLGDMRRLRTSPTTEAEIRRFHLPEYVDLIRNLTPESYANDVVLRQKAEDDHGIGLLGDDNDCPAFDRLWKYCRGYAGGSLAAAGALVNGASGSHRRRIVMFLFPFRNHIAPMLQLAELLRDRGLTVNVVHTTFNSPNATRHPKLTFVPMHERPPPPMPSLTAGAQRRLRGAVPQGAPVGGAAQHRPGRGEGGREGARWHAWSSTGSGTCRHAPLHTQLLAPPLPGIGTINEIREGVGKHYSVNVSLDAGCWAAKASSSWAPCAGMPPCVVAVGGKPRRCAAVAEPSRLGLAALAARVAPLLGLVASARKKKGKRKEREQGHFGT</sequence>
<dbReference type="EnsemblPlants" id="ONIVA01G09940.1">
    <property type="protein sequence ID" value="ONIVA01G09940.1"/>
    <property type="gene ID" value="ONIVA01G09940"/>
</dbReference>
<dbReference type="InterPro" id="IPR037138">
    <property type="entry name" value="His_deacetylse_dom_sf"/>
</dbReference>
<dbReference type="Gene3D" id="3.40.50.2000">
    <property type="entry name" value="Glycogen Phosphorylase B"/>
    <property type="match status" value="1"/>
</dbReference>
<evidence type="ECO:0000313" key="3">
    <source>
        <dbReference type="EnsemblPlants" id="ONIVA01G09940.1"/>
    </source>
</evidence>
<organism evidence="3">
    <name type="scientific">Oryza nivara</name>
    <name type="common">Indian wild rice</name>
    <name type="synonym">Oryza sativa f. spontanea</name>
    <dbReference type="NCBI Taxonomy" id="4536"/>
    <lineage>
        <taxon>Eukaryota</taxon>
        <taxon>Viridiplantae</taxon>
        <taxon>Streptophyta</taxon>
        <taxon>Embryophyta</taxon>
        <taxon>Tracheophyta</taxon>
        <taxon>Spermatophyta</taxon>
        <taxon>Magnoliopsida</taxon>
        <taxon>Liliopsida</taxon>
        <taxon>Poales</taxon>
        <taxon>Poaceae</taxon>
        <taxon>BOP clade</taxon>
        <taxon>Oryzoideae</taxon>
        <taxon>Oryzeae</taxon>
        <taxon>Oryzinae</taxon>
        <taxon>Oryza</taxon>
    </lineage>
</organism>
<dbReference type="GO" id="GO:0005634">
    <property type="term" value="C:nucleus"/>
    <property type="evidence" value="ECO:0007669"/>
    <property type="project" value="TreeGrafter"/>
</dbReference>
<name>A0A0E0FIP1_ORYNI</name>